<sequence>MPTLNWIGKDKIVNHHQKVPFKILEKKYTYSKGTETIDGESKNKVIHGDNLEALKSLLPEYEGKVDCIYIDPPYNTGNEGWAYNDNVSHPRLKKWLGEVVGKESEDLTRHDKWLCMMYPRLKLLHKLLSPEGFIFVSLDDNEIHSLKFMLTEIFGEKNFQAEIIVQANKRGQTYKDLAKTHEYLMCFAKSPSAKINGLPGGADLFPYEDSHGRYSIRELRNRNPKFGRFNRPNLYYPIYINKDLPDKHGFCPTSLKKDENFNIEVLPLNSKNEESCWRWGTKKFEDNVVSQNDKSTIFGKPKQDGSWGIYEKYRKGTVKAKTIWTETEFISEQGTTMLNKLGLSQKFQFPKPVELVKRVIQLSTNSNSIVLDSFAGSGSTGQATLELNKQDGGDRSFILIEMEEYANNVTSERIKRVIKGYGSGSKKIEKTDGSFSYYELGKPLFDENGLLNKDIDENEIKKYIWFSETKQKYIQAKEPYHLGCWNSTAYYFYYDKKKQTTLDESFLRSIKIKAEQYIIYADNSLLDKKLMDKYHIVFKKIPRDITRF</sequence>
<keyword evidence="3" id="KW-0489">Methyltransferase</keyword>
<dbReference type="SUPFAM" id="SSF53335">
    <property type="entry name" value="S-adenosyl-L-methionine-dependent methyltransferases"/>
    <property type="match status" value="1"/>
</dbReference>
<organism evidence="8 9">
    <name type="scientific">Gramella jeungdoensis</name>
    <dbReference type="NCBI Taxonomy" id="708091"/>
    <lineage>
        <taxon>Bacteria</taxon>
        <taxon>Pseudomonadati</taxon>
        <taxon>Bacteroidota</taxon>
        <taxon>Flavobacteriia</taxon>
        <taxon>Flavobacteriales</taxon>
        <taxon>Flavobacteriaceae</taxon>
        <taxon>Christiangramia</taxon>
    </lineage>
</organism>
<dbReference type="InterPro" id="IPR002941">
    <property type="entry name" value="DNA_methylase_N4/N6"/>
</dbReference>
<dbReference type="InterPro" id="IPR002295">
    <property type="entry name" value="N4/N6-MTase_EcoPI_Mod-like"/>
</dbReference>
<comment type="catalytic activity">
    <reaction evidence="6">
        <text>a 2'-deoxyadenosine in DNA + S-adenosyl-L-methionine = an N(6)-methyl-2'-deoxyadenosine in DNA + S-adenosyl-L-homocysteine + H(+)</text>
        <dbReference type="Rhea" id="RHEA:15197"/>
        <dbReference type="Rhea" id="RHEA-COMP:12418"/>
        <dbReference type="Rhea" id="RHEA-COMP:12419"/>
        <dbReference type="ChEBI" id="CHEBI:15378"/>
        <dbReference type="ChEBI" id="CHEBI:57856"/>
        <dbReference type="ChEBI" id="CHEBI:59789"/>
        <dbReference type="ChEBI" id="CHEBI:90615"/>
        <dbReference type="ChEBI" id="CHEBI:90616"/>
        <dbReference type="EC" id="2.1.1.72"/>
    </reaction>
</comment>
<evidence type="ECO:0000313" key="8">
    <source>
        <dbReference type="EMBL" id="MCM8569539.1"/>
    </source>
</evidence>
<dbReference type="InterPro" id="IPR029063">
    <property type="entry name" value="SAM-dependent_MTases_sf"/>
</dbReference>
<dbReference type="Proteomes" id="UP001155077">
    <property type="component" value="Unassembled WGS sequence"/>
</dbReference>
<evidence type="ECO:0000256" key="5">
    <source>
        <dbReference type="ARBA" id="ARBA00022691"/>
    </source>
</evidence>
<evidence type="ECO:0000313" key="9">
    <source>
        <dbReference type="Proteomes" id="UP001155077"/>
    </source>
</evidence>
<proteinExistence type="inferred from homology"/>
<reference evidence="8" key="1">
    <citation type="submission" date="2022-06" db="EMBL/GenBank/DDBJ databases">
        <title>Gramella sediminis sp. nov., isolated from deep-sea sediment of the Indian Ocean.</title>
        <authorList>
            <person name="Yang L."/>
        </authorList>
    </citation>
    <scope>NUCLEOTIDE SEQUENCE</scope>
    <source>
        <strain evidence="8">HMD3159</strain>
    </source>
</reference>
<dbReference type="PIRSF" id="PIRSF015855">
    <property type="entry name" value="TypeIII_Mtase_mKpnI"/>
    <property type="match status" value="1"/>
</dbReference>
<dbReference type="PRINTS" id="PR00506">
    <property type="entry name" value="D21N6MTFRASE"/>
</dbReference>
<evidence type="ECO:0000256" key="2">
    <source>
        <dbReference type="ARBA" id="ARBA00011900"/>
    </source>
</evidence>
<evidence type="ECO:0000256" key="6">
    <source>
        <dbReference type="ARBA" id="ARBA00047942"/>
    </source>
</evidence>
<dbReference type="Gene3D" id="3.40.50.150">
    <property type="entry name" value="Vaccinia Virus protein VP39"/>
    <property type="match status" value="1"/>
</dbReference>
<protein>
    <recommendedName>
        <fullName evidence="2">site-specific DNA-methyltransferase (adenine-specific)</fullName>
        <ecNumber evidence="2">2.1.1.72</ecNumber>
    </recommendedName>
</protein>
<dbReference type="InterPro" id="IPR002052">
    <property type="entry name" value="DNA_methylase_N6_adenine_CS"/>
</dbReference>
<evidence type="ECO:0000256" key="1">
    <source>
        <dbReference type="ARBA" id="ARBA00006594"/>
    </source>
</evidence>
<keyword evidence="4" id="KW-0808">Transferase</keyword>
<keyword evidence="5" id="KW-0949">S-adenosyl-L-methionine</keyword>
<dbReference type="PROSITE" id="PS00092">
    <property type="entry name" value="N6_MTASE"/>
    <property type="match status" value="1"/>
</dbReference>
<comment type="caution">
    <text evidence="8">The sequence shown here is derived from an EMBL/GenBank/DDBJ whole genome shotgun (WGS) entry which is preliminary data.</text>
</comment>
<feature type="domain" description="DNA methylase N-4/N-6" evidence="7">
    <location>
        <begin position="65"/>
        <end position="406"/>
    </location>
</feature>
<dbReference type="EC" id="2.1.1.72" evidence="2"/>
<dbReference type="Pfam" id="PF01555">
    <property type="entry name" value="N6_N4_Mtase"/>
    <property type="match status" value="1"/>
</dbReference>
<accession>A0ABT0Z1F7</accession>
<dbReference type="RefSeq" id="WP_252112702.1">
    <property type="nucleotide sequence ID" value="NZ_JAMSCK010000003.1"/>
</dbReference>
<gene>
    <name evidence="8" type="ORF">NE848_09115</name>
</gene>
<evidence type="ECO:0000259" key="7">
    <source>
        <dbReference type="Pfam" id="PF01555"/>
    </source>
</evidence>
<name>A0ABT0Z1F7_9FLAO</name>
<dbReference type="EMBL" id="JAMSCK010000003">
    <property type="protein sequence ID" value="MCM8569539.1"/>
    <property type="molecule type" value="Genomic_DNA"/>
</dbReference>
<comment type="similarity">
    <text evidence="1">Belongs to the N(4)/N(6)-methyltransferase family.</text>
</comment>
<evidence type="ECO:0000256" key="4">
    <source>
        <dbReference type="ARBA" id="ARBA00022679"/>
    </source>
</evidence>
<evidence type="ECO:0000256" key="3">
    <source>
        <dbReference type="ARBA" id="ARBA00022603"/>
    </source>
</evidence>
<keyword evidence="9" id="KW-1185">Reference proteome</keyword>